<keyword evidence="4" id="KW-0539">Nucleus</keyword>
<dbReference type="GO" id="GO:0005634">
    <property type="term" value="C:nucleus"/>
    <property type="evidence" value="ECO:0007669"/>
    <property type="project" value="UniProtKB-SubCell"/>
</dbReference>
<accession>A0A8D6ZNH2</accession>
<dbReference type="PROSITE" id="PS51320">
    <property type="entry name" value="TIFY"/>
    <property type="match status" value="1"/>
</dbReference>
<evidence type="ECO:0000256" key="2">
    <source>
        <dbReference type="ARBA" id="ARBA00022819"/>
    </source>
</evidence>
<comment type="function">
    <text evidence="4">Repressor of jasmonate responses.</text>
</comment>
<evidence type="ECO:0000256" key="3">
    <source>
        <dbReference type="ARBA" id="ARBA00022843"/>
    </source>
</evidence>
<proteinExistence type="inferred from homology"/>
<dbReference type="GO" id="GO:2000022">
    <property type="term" value="P:regulation of jasmonic acid mediated signaling pathway"/>
    <property type="evidence" value="ECO:0007669"/>
    <property type="project" value="UniProtKB-UniRule"/>
</dbReference>
<feature type="region of interest" description="Disordered" evidence="5">
    <location>
        <begin position="379"/>
        <end position="417"/>
    </location>
</feature>
<evidence type="ECO:0000256" key="1">
    <source>
        <dbReference type="ARBA" id="ARBA00008614"/>
    </source>
</evidence>
<dbReference type="GO" id="GO:0009611">
    <property type="term" value="P:response to wounding"/>
    <property type="evidence" value="ECO:0007669"/>
    <property type="project" value="UniProtKB-UniRule"/>
</dbReference>
<feature type="region of interest" description="Disordered" evidence="5">
    <location>
        <begin position="71"/>
        <end position="159"/>
    </location>
</feature>
<name>A0A8D6ZNH2_MUSAM</name>
<dbReference type="InterPro" id="IPR040390">
    <property type="entry name" value="TIFY/JAZ"/>
</dbReference>
<sequence>MPPPDPAAMGPGEVASRSPLDKPFADLTDEDIAQLTREDCRRFLKAKGMRRPSWNKSQAIQQVISLKALFEGRPGCDDSPAGGGILRKLPPVTSAPVSPPQNSPPPATEEGSGGGGSGAQPPAKEPSPYRRKDPFPPPFFAGDLTCSTPIAEPDSPHPPENRCFSPRFVCLRAPNEQMTIFYDGMINVYDDVSADQLHTGTGDRDGRCTDTAPLCSQARAIMELAASPACFEDPTDPLPPARRPVFRLPPGPAPPFSRAFRIRATGETSLSSPLSSVKQSRQILIGRLPVVQAGCPTVWRAGWRAGGCRGKQSMVRERSNLPEVPTSRKASLQRYLEKRKDRFKGKKILGGSTSSDMEMMYISQKLRCLNHSELPNLNETSFPSLSQPPQSPARCSSAENQSGDKYFIDLNDDSGGI</sequence>
<evidence type="ECO:0000259" key="6">
    <source>
        <dbReference type="PROSITE" id="PS51320"/>
    </source>
</evidence>
<gene>
    <name evidence="7" type="ORF">GSMUA_88310.1</name>
</gene>
<comment type="similarity">
    <text evidence="1 4">Belongs to the TIFY/JAZ family.</text>
</comment>
<protein>
    <recommendedName>
        <fullName evidence="4">Protein TIFY</fullName>
    </recommendedName>
    <alternativeName>
        <fullName evidence="4">Jasmonate ZIM domain-containing protein</fullName>
    </alternativeName>
</protein>
<keyword evidence="2 4" id="KW-1184">Jasmonic acid signaling pathway</keyword>
<evidence type="ECO:0000313" key="7">
    <source>
        <dbReference type="EMBL" id="CAG1832911.1"/>
    </source>
</evidence>
<feature type="domain" description="Tify" evidence="6">
    <location>
        <begin position="171"/>
        <end position="206"/>
    </location>
</feature>
<feature type="region of interest" description="Disordered" evidence="5">
    <location>
        <begin position="1"/>
        <end position="24"/>
    </location>
</feature>
<organism evidence="7">
    <name type="scientific">Musa acuminata subsp. malaccensis</name>
    <name type="common">Wild banana</name>
    <name type="synonym">Musa malaccensis</name>
    <dbReference type="NCBI Taxonomy" id="214687"/>
    <lineage>
        <taxon>Eukaryota</taxon>
        <taxon>Viridiplantae</taxon>
        <taxon>Streptophyta</taxon>
        <taxon>Embryophyta</taxon>
        <taxon>Tracheophyta</taxon>
        <taxon>Spermatophyta</taxon>
        <taxon>Magnoliopsida</taxon>
        <taxon>Liliopsida</taxon>
        <taxon>Zingiberales</taxon>
        <taxon>Musaceae</taxon>
        <taxon>Musa</taxon>
    </lineage>
</organism>
<keyword evidence="3" id="KW-0832">Ubl conjugation</keyword>
<dbReference type="GO" id="GO:0031347">
    <property type="term" value="P:regulation of defense response"/>
    <property type="evidence" value="ECO:0007669"/>
    <property type="project" value="UniProtKB-UniRule"/>
</dbReference>
<dbReference type="InterPro" id="IPR018467">
    <property type="entry name" value="CCT_CS"/>
</dbReference>
<comment type="subcellular location">
    <subcellularLocation>
        <location evidence="4">Nucleus</location>
    </subcellularLocation>
</comment>
<feature type="compositionally biased region" description="Polar residues" evidence="5">
    <location>
        <begin position="393"/>
        <end position="403"/>
    </location>
</feature>
<comment type="domain">
    <text evidence="4">The jas domain is required for interaction with COI1.</text>
</comment>
<feature type="compositionally biased region" description="Pro residues" evidence="5">
    <location>
        <begin position="97"/>
        <end position="107"/>
    </location>
</feature>
<dbReference type="PANTHER" id="PTHR33077">
    <property type="entry name" value="PROTEIN TIFY 4A-RELATED-RELATED"/>
    <property type="match status" value="1"/>
</dbReference>
<dbReference type="EMBL" id="HG996472">
    <property type="protein sequence ID" value="CAG1832911.1"/>
    <property type="molecule type" value="Genomic_DNA"/>
</dbReference>
<dbReference type="Pfam" id="PF06200">
    <property type="entry name" value="tify"/>
    <property type="match status" value="1"/>
</dbReference>
<dbReference type="AlphaFoldDB" id="A0A8D6ZNH2"/>
<dbReference type="Pfam" id="PF09425">
    <property type="entry name" value="Jas_motif"/>
    <property type="match status" value="1"/>
</dbReference>
<dbReference type="PANTHER" id="PTHR33077:SF60">
    <property type="entry name" value="TIFY DOMAIN-CONTAINING PROTEIN"/>
    <property type="match status" value="1"/>
</dbReference>
<dbReference type="InterPro" id="IPR010399">
    <property type="entry name" value="Tify_dom"/>
</dbReference>
<reference evidence="7" key="1">
    <citation type="submission" date="2021-03" db="EMBL/GenBank/DDBJ databases">
        <authorList>
            <consortium name="Genoscope - CEA"/>
            <person name="William W."/>
        </authorList>
    </citation>
    <scope>NUCLEOTIDE SEQUENCE</scope>
    <source>
        <strain evidence="7">Doubled-haploid Pahang</strain>
    </source>
</reference>
<evidence type="ECO:0000256" key="4">
    <source>
        <dbReference type="RuleBase" id="RU369065"/>
    </source>
</evidence>
<evidence type="ECO:0000256" key="5">
    <source>
        <dbReference type="SAM" id="MobiDB-lite"/>
    </source>
</evidence>